<evidence type="ECO:0000313" key="7">
    <source>
        <dbReference type="Proteomes" id="UP001595847"/>
    </source>
</evidence>
<evidence type="ECO:0000256" key="1">
    <source>
        <dbReference type="ARBA" id="ARBA00023015"/>
    </source>
</evidence>
<evidence type="ECO:0000259" key="5">
    <source>
        <dbReference type="PROSITE" id="PS50932"/>
    </source>
</evidence>
<dbReference type="PROSITE" id="PS50932">
    <property type="entry name" value="HTH_LACI_2"/>
    <property type="match status" value="1"/>
</dbReference>
<dbReference type="Gene3D" id="3.40.50.2300">
    <property type="match status" value="2"/>
</dbReference>
<evidence type="ECO:0000259" key="4">
    <source>
        <dbReference type="PROSITE" id="PS50206"/>
    </source>
</evidence>
<dbReference type="InterPro" id="IPR046335">
    <property type="entry name" value="LacI/GalR-like_sensor"/>
</dbReference>
<reference evidence="7" key="1">
    <citation type="journal article" date="2019" name="Int. J. Syst. Evol. Microbiol.">
        <title>The Global Catalogue of Microorganisms (GCM) 10K type strain sequencing project: providing services to taxonomists for standard genome sequencing and annotation.</title>
        <authorList>
            <consortium name="The Broad Institute Genomics Platform"/>
            <consortium name="The Broad Institute Genome Sequencing Center for Infectious Disease"/>
            <person name="Wu L."/>
            <person name="Ma J."/>
        </authorList>
    </citation>
    <scope>NUCLEOTIDE SEQUENCE [LARGE SCALE GENOMIC DNA]</scope>
    <source>
        <strain evidence="7">TBRC 1826</strain>
    </source>
</reference>
<keyword evidence="7" id="KW-1185">Reference proteome</keyword>
<dbReference type="CDD" id="cd06267">
    <property type="entry name" value="PBP1_LacI_sugar_binding-like"/>
    <property type="match status" value="1"/>
</dbReference>
<dbReference type="EMBL" id="JBHSBH010000015">
    <property type="protein sequence ID" value="MFC3998899.1"/>
    <property type="molecule type" value="Genomic_DNA"/>
</dbReference>
<proteinExistence type="predicted"/>
<dbReference type="SUPFAM" id="SSF53822">
    <property type="entry name" value="Periplasmic binding protein-like I"/>
    <property type="match status" value="1"/>
</dbReference>
<sequence length="339" mass="35512">MSPTLTDVAKKANVALSTASRAFSDPDRLGPDTLRKVLSTARELGYEPPAPRAAEPRPDTGTVTVAVVVPDVANPVFSAFVKAAQSQGWHRRHTVVLADTDFDPDREREVIAHLRDRVDGLVVCSPRLDAAEIEALSGGVPVVLVNREATGTDTVLADATDGLRQALDYLTALGHRRIAYVQGSPRSWSNAHRVEVVRHLADTHDLELELLGSQAETVAGGTAAAARVVASGATAVIAHNDLVALGVITGARTLGVRVPDDLSVVGMDDIPFAAVSQPTLTSIAVPMGRAGSLALRMLDQAMAGDGAGPRCLRLPTQLVVRGSTRPAAARVPADTRGNP</sequence>
<dbReference type="SMART" id="SM00354">
    <property type="entry name" value="HTH_LACI"/>
    <property type="match status" value="1"/>
</dbReference>
<dbReference type="PANTHER" id="PTHR30146">
    <property type="entry name" value="LACI-RELATED TRANSCRIPTIONAL REPRESSOR"/>
    <property type="match status" value="1"/>
</dbReference>
<dbReference type="InterPro" id="IPR001763">
    <property type="entry name" value="Rhodanese-like_dom"/>
</dbReference>
<protein>
    <submittedName>
        <fullName evidence="6">LacI family DNA-binding transcriptional regulator</fullName>
    </submittedName>
</protein>
<dbReference type="InterPro" id="IPR010982">
    <property type="entry name" value="Lambda_DNA-bd_dom_sf"/>
</dbReference>
<keyword evidence="1" id="KW-0805">Transcription regulation</keyword>
<dbReference type="SUPFAM" id="SSF47413">
    <property type="entry name" value="lambda repressor-like DNA-binding domains"/>
    <property type="match status" value="1"/>
</dbReference>
<dbReference type="Proteomes" id="UP001595847">
    <property type="component" value="Unassembled WGS sequence"/>
</dbReference>
<evidence type="ECO:0000313" key="6">
    <source>
        <dbReference type="EMBL" id="MFC3998899.1"/>
    </source>
</evidence>
<dbReference type="PROSITE" id="PS50206">
    <property type="entry name" value="RHODANESE_3"/>
    <property type="match status" value="1"/>
</dbReference>
<keyword evidence="2 6" id="KW-0238">DNA-binding</keyword>
<gene>
    <name evidence="6" type="ORF">ACFOVU_23460</name>
</gene>
<dbReference type="CDD" id="cd01392">
    <property type="entry name" value="HTH_LacI"/>
    <property type="match status" value="1"/>
</dbReference>
<evidence type="ECO:0000256" key="2">
    <source>
        <dbReference type="ARBA" id="ARBA00023125"/>
    </source>
</evidence>
<dbReference type="Pfam" id="PF00356">
    <property type="entry name" value="LacI"/>
    <property type="match status" value="1"/>
</dbReference>
<evidence type="ECO:0000256" key="3">
    <source>
        <dbReference type="ARBA" id="ARBA00023163"/>
    </source>
</evidence>
<dbReference type="InterPro" id="IPR028082">
    <property type="entry name" value="Peripla_BP_I"/>
</dbReference>
<dbReference type="Pfam" id="PF13377">
    <property type="entry name" value="Peripla_BP_3"/>
    <property type="match status" value="1"/>
</dbReference>
<name>A0ABV8FU07_9ACTN</name>
<feature type="domain" description="Rhodanese" evidence="4">
    <location>
        <begin position="165"/>
        <end position="197"/>
    </location>
</feature>
<dbReference type="PANTHER" id="PTHR30146:SF138">
    <property type="entry name" value="TRANSCRIPTIONAL REGULATORY PROTEIN"/>
    <property type="match status" value="1"/>
</dbReference>
<accession>A0ABV8FU07</accession>
<organism evidence="6 7">
    <name type="scientific">Nocardiopsis sediminis</name>
    <dbReference type="NCBI Taxonomy" id="1778267"/>
    <lineage>
        <taxon>Bacteria</taxon>
        <taxon>Bacillati</taxon>
        <taxon>Actinomycetota</taxon>
        <taxon>Actinomycetes</taxon>
        <taxon>Streptosporangiales</taxon>
        <taxon>Nocardiopsidaceae</taxon>
        <taxon>Nocardiopsis</taxon>
    </lineage>
</organism>
<comment type="caution">
    <text evidence="6">The sequence shown here is derived from an EMBL/GenBank/DDBJ whole genome shotgun (WGS) entry which is preliminary data.</text>
</comment>
<dbReference type="InterPro" id="IPR000843">
    <property type="entry name" value="HTH_LacI"/>
</dbReference>
<dbReference type="RefSeq" id="WP_378537037.1">
    <property type="nucleotide sequence ID" value="NZ_JBHSBH010000015.1"/>
</dbReference>
<keyword evidence="3" id="KW-0804">Transcription</keyword>
<dbReference type="GO" id="GO:0003677">
    <property type="term" value="F:DNA binding"/>
    <property type="evidence" value="ECO:0007669"/>
    <property type="project" value="UniProtKB-KW"/>
</dbReference>
<feature type="domain" description="HTH lacI-type" evidence="5">
    <location>
        <begin position="3"/>
        <end position="57"/>
    </location>
</feature>
<dbReference type="Gene3D" id="1.10.260.40">
    <property type="entry name" value="lambda repressor-like DNA-binding domains"/>
    <property type="match status" value="1"/>
</dbReference>